<evidence type="ECO:0000313" key="2">
    <source>
        <dbReference type="Proteomes" id="UP000789405"/>
    </source>
</evidence>
<protein>
    <submittedName>
        <fullName evidence="1">23872_t:CDS:1</fullName>
    </submittedName>
</protein>
<proteinExistence type="predicted"/>
<sequence length="46" mass="5322">MEKTAIFGFNCKSFRTQSFLAVKQPVVKYIDKIFDVLDDEILKSHA</sequence>
<comment type="caution">
    <text evidence="1">The sequence shown here is derived from an EMBL/GenBank/DDBJ whole genome shotgun (WGS) entry which is preliminary data.</text>
</comment>
<accession>A0A9N9H941</accession>
<organism evidence="1 2">
    <name type="scientific">Dentiscutata erythropus</name>
    <dbReference type="NCBI Taxonomy" id="1348616"/>
    <lineage>
        <taxon>Eukaryota</taxon>
        <taxon>Fungi</taxon>
        <taxon>Fungi incertae sedis</taxon>
        <taxon>Mucoromycota</taxon>
        <taxon>Glomeromycotina</taxon>
        <taxon>Glomeromycetes</taxon>
        <taxon>Diversisporales</taxon>
        <taxon>Gigasporaceae</taxon>
        <taxon>Dentiscutata</taxon>
    </lineage>
</organism>
<name>A0A9N9H941_9GLOM</name>
<evidence type="ECO:0000313" key="1">
    <source>
        <dbReference type="EMBL" id="CAG8662652.1"/>
    </source>
</evidence>
<gene>
    <name evidence="1" type="ORF">DERYTH_LOCUS10798</name>
</gene>
<dbReference type="EMBL" id="CAJVPY010006432">
    <property type="protein sequence ID" value="CAG8662652.1"/>
    <property type="molecule type" value="Genomic_DNA"/>
</dbReference>
<keyword evidence="2" id="KW-1185">Reference proteome</keyword>
<dbReference type="AlphaFoldDB" id="A0A9N9H941"/>
<dbReference type="Proteomes" id="UP000789405">
    <property type="component" value="Unassembled WGS sequence"/>
</dbReference>
<reference evidence="1" key="1">
    <citation type="submission" date="2021-06" db="EMBL/GenBank/DDBJ databases">
        <authorList>
            <person name="Kallberg Y."/>
            <person name="Tangrot J."/>
            <person name="Rosling A."/>
        </authorList>
    </citation>
    <scope>NUCLEOTIDE SEQUENCE</scope>
    <source>
        <strain evidence="1">MA453B</strain>
    </source>
</reference>